<dbReference type="EMBL" id="QENQ01000001">
    <property type="protein sequence ID" value="PVX28609.1"/>
    <property type="molecule type" value="Genomic_DNA"/>
</dbReference>
<comment type="caution">
    <text evidence="1">The sequence shown here is derived from an EMBL/GenBank/DDBJ whole genome shotgun (WGS) entry which is preliminary data.</text>
</comment>
<dbReference type="GO" id="GO:0016740">
    <property type="term" value="F:transferase activity"/>
    <property type="evidence" value="ECO:0007669"/>
    <property type="project" value="UniProtKB-KW"/>
</dbReference>
<dbReference type="Proteomes" id="UP000245890">
    <property type="component" value="Unassembled WGS sequence"/>
</dbReference>
<sequence>MTTEVEARFEALHARATDQTGLTDFGGTDYHDGLRVLLESLDEGWLGPMEVAAAEGLVVETLVSRLKTEAQWKAHPEFARRAIVAPLIVIGVPRTGTTALYNLLSQDPQFQGIEKWLCDAPLVRPARETWESHPQYRACVAAVEQMTALAPQAMLAHGVRPDDVDECLVPMAQSFCSNSFPSQLDLPRYDRWLLTADETASYRRYKDVLRLVGLNDDRRWLLKNPSHVFGIHALLAVFPDALVVQTHRHPAASLGSVVNLLDNFMTAVTGKSINRARRLEREAAFWAEGVRRTMAAQDRHPDRFVNVLQQDIRRDPLGVVHRIYGTFGLNLSAEAERAMREWADRNAESGGEGHSYDRLDRDDPLVEPFKPYVQRYAL</sequence>
<proteinExistence type="predicted"/>
<dbReference type="PANTHER" id="PTHR36451:SF1">
    <property type="entry name" value="OMEGA-HYDROXY-BETA-DIHYDROMENAQUINONE-9 SULFOTRANSFERASE STF3"/>
    <property type="match status" value="1"/>
</dbReference>
<keyword evidence="2" id="KW-1185">Reference proteome</keyword>
<reference evidence="1 2" key="1">
    <citation type="submission" date="2018-05" db="EMBL/GenBank/DDBJ databases">
        <title>Description of Sphingomonas pokkalii sp nov, isolated from the rhizosphere of saline tolerant pokkali rice and its draft genome analysis.</title>
        <authorList>
            <person name="Menon R."/>
            <person name="Kumari S."/>
            <person name="Rameshkumar N."/>
        </authorList>
    </citation>
    <scope>NUCLEOTIDE SEQUENCE [LARGE SCALE GENOMIC DNA]</scope>
    <source>
        <strain evidence="1 2">L3B27</strain>
    </source>
</reference>
<evidence type="ECO:0000313" key="2">
    <source>
        <dbReference type="Proteomes" id="UP000245890"/>
    </source>
</evidence>
<accession>A0A2U0SB81</accession>
<dbReference type="Gene3D" id="3.40.50.300">
    <property type="entry name" value="P-loop containing nucleotide triphosphate hydrolases"/>
    <property type="match status" value="1"/>
</dbReference>
<gene>
    <name evidence="1" type="ORF">DD559_04070</name>
</gene>
<dbReference type="SUPFAM" id="SSF52540">
    <property type="entry name" value="P-loop containing nucleoside triphosphate hydrolases"/>
    <property type="match status" value="1"/>
</dbReference>
<keyword evidence="1" id="KW-0808">Transferase</keyword>
<dbReference type="InterPro" id="IPR027417">
    <property type="entry name" value="P-loop_NTPase"/>
</dbReference>
<dbReference type="AlphaFoldDB" id="A0A2U0SB81"/>
<dbReference type="PANTHER" id="PTHR36451">
    <property type="entry name" value="PAPS-DEPENDENT SULFOTRANSFERASE STF3"/>
    <property type="match status" value="1"/>
</dbReference>
<organism evidence="1 2">
    <name type="scientific">Sphingomonas pokkalii</name>
    <dbReference type="NCBI Taxonomy" id="2175090"/>
    <lineage>
        <taxon>Bacteria</taxon>
        <taxon>Pseudomonadati</taxon>
        <taxon>Pseudomonadota</taxon>
        <taxon>Alphaproteobacteria</taxon>
        <taxon>Sphingomonadales</taxon>
        <taxon>Sphingomonadaceae</taxon>
        <taxon>Sphingomonas</taxon>
    </lineage>
</organism>
<dbReference type="InterPro" id="IPR052736">
    <property type="entry name" value="Stf3_sulfotransferase"/>
</dbReference>
<evidence type="ECO:0000313" key="1">
    <source>
        <dbReference type="EMBL" id="PVX28609.1"/>
    </source>
</evidence>
<dbReference type="Pfam" id="PF13469">
    <property type="entry name" value="Sulfotransfer_3"/>
    <property type="match status" value="1"/>
</dbReference>
<name>A0A2U0SB81_9SPHN</name>
<dbReference type="RefSeq" id="WP_116468057.1">
    <property type="nucleotide sequence ID" value="NZ_QENQ01000001.1"/>
</dbReference>
<protein>
    <submittedName>
        <fullName evidence="1">Sulfotransferase</fullName>
    </submittedName>
</protein>
<dbReference type="OrthoDB" id="9777890at2"/>